<feature type="transmembrane region" description="Helical" evidence="6">
    <location>
        <begin position="359"/>
        <end position="377"/>
    </location>
</feature>
<comment type="caution">
    <text evidence="7">The sequence shown here is derived from an EMBL/GenBank/DDBJ whole genome shotgun (WGS) entry which is preliminary data.</text>
</comment>
<evidence type="ECO:0000313" key="8">
    <source>
        <dbReference type="Proteomes" id="UP001139311"/>
    </source>
</evidence>
<dbReference type="PANTHER" id="PTHR23513">
    <property type="entry name" value="INTEGRAL MEMBRANE EFFLUX PROTEIN-RELATED"/>
    <property type="match status" value="1"/>
</dbReference>
<accession>A0A9X1LC53</accession>
<feature type="transmembrane region" description="Helical" evidence="6">
    <location>
        <begin position="86"/>
        <end position="104"/>
    </location>
</feature>
<organism evidence="7 8">
    <name type="scientific">Roseicella aerolata</name>
    <dbReference type="NCBI Taxonomy" id="2883479"/>
    <lineage>
        <taxon>Bacteria</taxon>
        <taxon>Pseudomonadati</taxon>
        <taxon>Pseudomonadota</taxon>
        <taxon>Alphaproteobacteria</taxon>
        <taxon>Acetobacterales</taxon>
        <taxon>Roseomonadaceae</taxon>
        <taxon>Roseicella</taxon>
    </lineage>
</organism>
<feature type="transmembrane region" description="Helical" evidence="6">
    <location>
        <begin position="383"/>
        <end position="405"/>
    </location>
</feature>
<reference evidence="7" key="1">
    <citation type="submission" date="2021-10" db="EMBL/GenBank/DDBJ databases">
        <title>Roseicella aerolatum sp. nov., isolated from aerosols of e-waste dismantling site.</title>
        <authorList>
            <person name="Qin T."/>
        </authorList>
    </citation>
    <scope>NUCLEOTIDE SEQUENCE</scope>
    <source>
        <strain evidence="7">GB24</strain>
    </source>
</reference>
<dbReference type="Proteomes" id="UP001139311">
    <property type="component" value="Unassembled WGS sequence"/>
</dbReference>
<evidence type="ECO:0000256" key="5">
    <source>
        <dbReference type="ARBA" id="ARBA00023136"/>
    </source>
</evidence>
<keyword evidence="4 6" id="KW-1133">Transmembrane helix</keyword>
<dbReference type="Pfam" id="PF07690">
    <property type="entry name" value="MFS_1"/>
    <property type="match status" value="1"/>
</dbReference>
<keyword evidence="5 6" id="KW-0472">Membrane</keyword>
<feature type="transmembrane region" description="Helical" evidence="6">
    <location>
        <begin position="30"/>
        <end position="48"/>
    </location>
</feature>
<evidence type="ECO:0000256" key="6">
    <source>
        <dbReference type="SAM" id="Phobius"/>
    </source>
</evidence>
<comment type="subcellular location">
    <subcellularLocation>
        <location evidence="1">Cell membrane</location>
        <topology evidence="1">Multi-pass membrane protein</topology>
    </subcellularLocation>
</comment>
<dbReference type="Gene3D" id="1.20.1250.20">
    <property type="entry name" value="MFS general substrate transporter like domains"/>
    <property type="match status" value="1"/>
</dbReference>
<feature type="transmembrane region" description="Helical" evidence="6">
    <location>
        <begin position="324"/>
        <end position="347"/>
    </location>
</feature>
<dbReference type="PANTHER" id="PTHR23513:SF11">
    <property type="entry name" value="STAPHYLOFERRIN A TRANSPORTER"/>
    <property type="match status" value="1"/>
</dbReference>
<dbReference type="SUPFAM" id="SSF103473">
    <property type="entry name" value="MFS general substrate transporter"/>
    <property type="match status" value="1"/>
</dbReference>
<dbReference type="AlphaFoldDB" id="A0A9X1LC53"/>
<feature type="transmembrane region" description="Helical" evidence="6">
    <location>
        <begin position="270"/>
        <end position="288"/>
    </location>
</feature>
<proteinExistence type="predicted"/>
<dbReference type="InterPro" id="IPR011701">
    <property type="entry name" value="MFS"/>
</dbReference>
<evidence type="ECO:0000256" key="1">
    <source>
        <dbReference type="ARBA" id="ARBA00004651"/>
    </source>
</evidence>
<evidence type="ECO:0000256" key="4">
    <source>
        <dbReference type="ARBA" id="ARBA00022989"/>
    </source>
</evidence>
<dbReference type="GO" id="GO:0005886">
    <property type="term" value="C:plasma membrane"/>
    <property type="evidence" value="ECO:0007669"/>
    <property type="project" value="UniProtKB-SubCell"/>
</dbReference>
<evidence type="ECO:0000256" key="3">
    <source>
        <dbReference type="ARBA" id="ARBA00022692"/>
    </source>
</evidence>
<keyword evidence="3 6" id="KW-0812">Transmembrane</keyword>
<dbReference type="EMBL" id="JAJAQI010000031">
    <property type="protein sequence ID" value="MCB4823778.1"/>
    <property type="molecule type" value="Genomic_DNA"/>
</dbReference>
<evidence type="ECO:0000256" key="2">
    <source>
        <dbReference type="ARBA" id="ARBA00022475"/>
    </source>
</evidence>
<keyword evidence="8" id="KW-1185">Reference proteome</keyword>
<evidence type="ECO:0000313" key="7">
    <source>
        <dbReference type="EMBL" id="MCB4823778.1"/>
    </source>
</evidence>
<name>A0A9X1LC53_9PROT</name>
<dbReference type="RefSeq" id="WP_226610894.1">
    <property type="nucleotide sequence ID" value="NZ_JAJAQI010000031.1"/>
</dbReference>
<dbReference type="GO" id="GO:0022857">
    <property type="term" value="F:transmembrane transporter activity"/>
    <property type="evidence" value="ECO:0007669"/>
    <property type="project" value="InterPro"/>
</dbReference>
<dbReference type="InterPro" id="IPR036259">
    <property type="entry name" value="MFS_trans_sf"/>
</dbReference>
<feature type="transmembrane region" description="Helical" evidence="6">
    <location>
        <begin position="300"/>
        <end position="318"/>
    </location>
</feature>
<feature type="transmembrane region" description="Helical" evidence="6">
    <location>
        <begin position="135"/>
        <end position="156"/>
    </location>
</feature>
<protein>
    <submittedName>
        <fullName evidence="7">MFS transporter</fullName>
    </submittedName>
</protein>
<feature type="transmembrane region" description="Helical" evidence="6">
    <location>
        <begin position="232"/>
        <end position="250"/>
    </location>
</feature>
<gene>
    <name evidence="7" type="ORF">LHA35_18775</name>
</gene>
<keyword evidence="2" id="KW-1003">Cell membrane</keyword>
<feature type="transmembrane region" description="Helical" evidence="6">
    <location>
        <begin position="54"/>
        <end position="74"/>
    </location>
</feature>
<feature type="transmembrane region" description="Helical" evidence="6">
    <location>
        <begin position="162"/>
        <end position="194"/>
    </location>
</feature>
<sequence>MSGPDPETMPAAARSPFSQRSFRFQWPADLAVSWAFEMETLVLGWYVLTETGSVLWLTAFGALQFTGTLVSPLFGVAGDRLGHRTVLAAMRAAYLLLAACLAALALTGRLHPAAVFVIAALAGLVRPSDIGVRNALIGATMPPALLARAMGVARVSMDSARIVGALAGAGLVTLLGLGPAYLAVAGLYLASLLLTLGTREPPRMDGPRLPASLLSTWRELGEGFAHARATPALLAALWLAFLANFAAYPLSGGLLPHVARDVYGLDRTGLGTLVACFAGGALLGSLLLSLRGVGERPARVMLLAAGAWFGLLLAFARVETAPAGMALLLLAGFAQSLCMVPMSVLILRITAAAFRGRMMGLRILAIYGMPVGLLLAGPGIARLGFAATATLYAGFGLLATAAIAWRWRHAIWR</sequence>